<dbReference type="Proteomes" id="UP001055439">
    <property type="component" value="Chromosome 4"/>
</dbReference>
<evidence type="ECO:0000313" key="1">
    <source>
        <dbReference type="EMBL" id="URD96792.1"/>
    </source>
</evidence>
<reference evidence="1" key="1">
    <citation type="submission" date="2022-05" db="EMBL/GenBank/DDBJ databases">
        <title>The Musa troglodytarum L. genome provides insights into the mechanism of non-climacteric behaviour and enrichment of carotenoids.</title>
        <authorList>
            <person name="Wang J."/>
        </authorList>
    </citation>
    <scope>NUCLEOTIDE SEQUENCE</scope>
    <source>
        <tissue evidence="1">Leaf</tissue>
    </source>
</reference>
<sequence>MLFEIERKAMVEDETTVYVKQILVLKTHKRLIAQLASMEDATVSEASNEAAASSPKFPIKTWMKLLLLR</sequence>
<gene>
    <name evidence="1" type="ORF">MUK42_09930</name>
</gene>
<keyword evidence="2" id="KW-1185">Reference proteome</keyword>
<dbReference type="EMBL" id="CP097506">
    <property type="protein sequence ID" value="URD96792.1"/>
    <property type="molecule type" value="Genomic_DNA"/>
</dbReference>
<accession>A0A9E7FML3</accession>
<evidence type="ECO:0000313" key="2">
    <source>
        <dbReference type="Proteomes" id="UP001055439"/>
    </source>
</evidence>
<name>A0A9E7FML3_9LILI</name>
<proteinExistence type="predicted"/>
<protein>
    <submittedName>
        <fullName evidence="1">Uncharacterized protein</fullName>
    </submittedName>
</protein>
<organism evidence="1 2">
    <name type="scientific">Musa troglodytarum</name>
    <name type="common">fe'i banana</name>
    <dbReference type="NCBI Taxonomy" id="320322"/>
    <lineage>
        <taxon>Eukaryota</taxon>
        <taxon>Viridiplantae</taxon>
        <taxon>Streptophyta</taxon>
        <taxon>Embryophyta</taxon>
        <taxon>Tracheophyta</taxon>
        <taxon>Spermatophyta</taxon>
        <taxon>Magnoliopsida</taxon>
        <taxon>Liliopsida</taxon>
        <taxon>Zingiberales</taxon>
        <taxon>Musaceae</taxon>
        <taxon>Musa</taxon>
    </lineage>
</organism>
<dbReference type="AlphaFoldDB" id="A0A9E7FML3"/>